<proteinExistence type="predicted"/>
<dbReference type="PANTHER" id="PTHR46919:SF2">
    <property type="entry name" value="SACSIN"/>
    <property type="match status" value="1"/>
</dbReference>
<dbReference type="Proteomes" id="UP000654075">
    <property type="component" value="Unassembled WGS sequence"/>
</dbReference>
<feature type="domain" description="Sacsin/Nov" evidence="1">
    <location>
        <begin position="102"/>
        <end position="315"/>
    </location>
</feature>
<name>A0A813FTA0_POLGL</name>
<organism evidence="2 3">
    <name type="scientific">Polarella glacialis</name>
    <name type="common">Dinoflagellate</name>
    <dbReference type="NCBI Taxonomy" id="89957"/>
    <lineage>
        <taxon>Eukaryota</taxon>
        <taxon>Sar</taxon>
        <taxon>Alveolata</taxon>
        <taxon>Dinophyceae</taxon>
        <taxon>Suessiales</taxon>
        <taxon>Suessiaceae</taxon>
        <taxon>Polarella</taxon>
    </lineage>
</organism>
<evidence type="ECO:0000313" key="2">
    <source>
        <dbReference type="EMBL" id="CAE8615460.1"/>
    </source>
</evidence>
<protein>
    <recommendedName>
        <fullName evidence="1">Sacsin/Nov domain-containing protein</fullName>
    </recommendedName>
</protein>
<dbReference type="EMBL" id="CAJNNV010025639">
    <property type="protein sequence ID" value="CAE8615460.1"/>
    <property type="molecule type" value="Genomic_DNA"/>
</dbReference>
<evidence type="ECO:0000259" key="1">
    <source>
        <dbReference type="Pfam" id="PF25794"/>
    </source>
</evidence>
<accession>A0A813FTA0</accession>
<comment type="caution">
    <text evidence="2">The sequence shown here is derived from an EMBL/GenBank/DDBJ whole genome shotgun (WGS) entry which is preliminary data.</text>
</comment>
<dbReference type="InterPro" id="IPR058210">
    <property type="entry name" value="SACS/Nov_dom"/>
</dbReference>
<dbReference type="PANTHER" id="PTHR46919">
    <property type="entry name" value="ZINC FINGER, C3HC4 TYPE (RING FINGER) FAMILY PROTEIN"/>
    <property type="match status" value="1"/>
</dbReference>
<dbReference type="OrthoDB" id="416018at2759"/>
<dbReference type="SUPFAM" id="SSF55874">
    <property type="entry name" value="ATPase domain of HSP90 chaperone/DNA topoisomerase II/histidine kinase"/>
    <property type="match status" value="1"/>
</dbReference>
<evidence type="ECO:0000313" key="3">
    <source>
        <dbReference type="Proteomes" id="UP000654075"/>
    </source>
</evidence>
<dbReference type="Pfam" id="PF25794">
    <property type="entry name" value="SACS"/>
    <property type="match status" value="1"/>
</dbReference>
<keyword evidence="3" id="KW-1185">Reference proteome</keyword>
<gene>
    <name evidence="2" type="ORF">PGLA1383_LOCUS33176</name>
</gene>
<dbReference type="InterPro" id="IPR036890">
    <property type="entry name" value="HATPase_C_sf"/>
</dbReference>
<reference evidence="2" key="1">
    <citation type="submission" date="2021-02" db="EMBL/GenBank/DDBJ databases">
        <authorList>
            <person name="Dougan E. K."/>
            <person name="Rhodes N."/>
            <person name="Thang M."/>
            <person name="Chan C."/>
        </authorList>
    </citation>
    <scope>NUCLEOTIDE SEQUENCE</scope>
</reference>
<sequence length="1292" mass="142153">MFAASQNLRVALATELAQRLRDGEEQPADLLVPTKSDLLLPVGEVYLDDAPWNTATAVEVLHPRLSHADGRQLGCTSVRDELAARCEGLDVSEEDAFGQEADLVDEVKRLLSDYSGQADVFAEFVQNTDDFGAEEFYSMLCPKSFATERIVDERSAELQGPSLYICSSKPLQDEDIRQMQRVGRSGKRLDFGSAGRFGVGLNVMYRYSDCPQLLANGRLHFFDLTKSFVARGERRGRQFRTDDLRRDFPDTMEPFLASGLADRYPVVFRLPLRRRRSELGSPVSARDLKVDLRAIAVKSEEMLLFTKHLKKLTFQDDGGLIAEHDVTFEQAGDEANYGNFFRNLPATLTELEAAQQDTKLVVKKSIQSRITTEQGLATSKVQWVVAHHVQLSSQATRALAQQLFDGGTALLPHGAAAAKLSAQGQGEAPIDSWKMCCCLPTPIASGCRAWLHGSFVLGSSRKVIPLPEEYGQSLGAKWNQQLLEGPVASSLCEVLVCCRDQVSNKASLAHYFELLPGSEKQVTKNIAVATLRASLGRDIFPVASADTVRWVSGPTPVLRSGDLGEPVQDALSADGLDLVMLPDRVLQQYKRALSESEIIQVLNAQLLGNFLQQRWRQVHGPRPMEVPIENAGTSALSRTEHVLELLGFVMRSDWMNRLASGPAPEQYDCQHLLGVPLLLTEARTLTSFGQLKFSDHRSLLPRRPSLFMARSALKAIHDNVDRQHEAVRGRVRIDVPGVRPLRLQDLLPFKAEMEALCQTMEGLNDLWNFFADKDTPVDWQVQLAEWRILPVYGKLTTGRVSLQPEAALLPLRHSPSTVVLGRLQGQAAFKEKLAQALLGCGVHLLNEEILLSSRLGDRVLPSVVCSDEDALQLLFALQETHGAVDQLSPAHRLTILAYCSVLQAGGSDVTHVVRQLPLFKLAQQQGFTELSSTLTYCCINPGDPHAGALERLLPPGAEILAWPTAEAKPIYEACNVNICSGETFMEKFVLPHLPTICAAHTAGNNSEPYLKELHAFVVKEKSQTLIQMARRTAFVPDAAGTSMHTPGSLVDPSALAAPSFLEVLKSSLPAAWLCTSRVALELLRALGLRLSLPPQLLLICARYLDSLAGSSDGMTVRLLAMSHDLVEGLAHAMAFAAVSEDAAATGLLKAAASLRVLLVRSFSSDVAVSEEAQRRCRAMRATQGARLEQLSLAAFQGTAFDSAFRSLWSVCPSEFHFPANKNRNQLDHLLQHCRKYMEESLGAHVKDFAAPCRLVVQHLHRVCTLLHADKEAVAVSTDSLMYKAPVKQYNER</sequence>